<evidence type="ECO:0000313" key="1">
    <source>
        <dbReference type="EMBL" id="RKR29842.1"/>
    </source>
</evidence>
<dbReference type="AlphaFoldDB" id="A0A495FLJ4"/>
<protein>
    <submittedName>
        <fullName evidence="1">Uncharacterized protein</fullName>
    </submittedName>
</protein>
<dbReference type="Proteomes" id="UP000276055">
    <property type="component" value="Unassembled WGS sequence"/>
</dbReference>
<sequence length="78" mass="8747">MSGQVKPERGGRLFCRFGMWSLVPDEDLLNLRQSLRQVQKLVGQAVAGELLGLVDQELYRRAHAGEPKGADLRDHLGY</sequence>
<organism evidence="1 2">
    <name type="scientific">Arthrobacter oryzae</name>
    <dbReference type="NCBI Taxonomy" id="409290"/>
    <lineage>
        <taxon>Bacteria</taxon>
        <taxon>Bacillati</taxon>
        <taxon>Actinomycetota</taxon>
        <taxon>Actinomycetes</taxon>
        <taxon>Micrococcales</taxon>
        <taxon>Micrococcaceae</taxon>
        <taxon>Arthrobacter</taxon>
    </lineage>
</organism>
<proteinExistence type="predicted"/>
<reference evidence="1 2" key="1">
    <citation type="submission" date="2018-10" db="EMBL/GenBank/DDBJ databases">
        <title>Genomic Encyclopedia of Type Strains, Phase IV (KMG-IV): sequencing the most valuable type-strain genomes for metagenomic binning, comparative biology and taxonomic classification.</title>
        <authorList>
            <person name="Goeker M."/>
        </authorList>
    </citation>
    <scope>NUCLEOTIDE SEQUENCE [LARGE SCALE GENOMIC DNA]</scope>
    <source>
        <strain evidence="1 2">DSM 25586</strain>
    </source>
</reference>
<gene>
    <name evidence="1" type="ORF">C8D78_0158</name>
</gene>
<accession>A0A495FLJ4</accession>
<dbReference type="EMBL" id="RBIR01000001">
    <property type="protein sequence ID" value="RKR29842.1"/>
    <property type="molecule type" value="Genomic_DNA"/>
</dbReference>
<name>A0A495FLJ4_9MICC</name>
<dbReference type="RefSeq" id="WP_208641830.1">
    <property type="nucleotide sequence ID" value="NZ_RBIR01000001.1"/>
</dbReference>
<evidence type="ECO:0000313" key="2">
    <source>
        <dbReference type="Proteomes" id="UP000276055"/>
    </source>
</evidence>
<comment type="caution">
    <text evidence="1">The sequence shown here is derived from an EMBL/GenBank/DDBJ whole genome shotgun (WGS) entry which is preliminary data.</text>
</comment>